<proteinExistence type="predicted"/>
<organism evidence="1 2">
    <name type="scientific">Ophiobolus disseminans</name>
    <dbReference type="NCBI Taxonomy" id="1469910"/>
    <lineage>
        <taxon>Eukaryota</taxon>
        <taxon>Fungi</taxon>
        <taxon>Dikarya</taxon>
        <taxon>Ascomycota</taxon>
        <taxon>Pezizomycotina</taxon>
        <taxon>Dothideomycetes</taxon>
        <taxon>Pleosporomycetidae</taxon>
        <taxon>Pleosporales</taxon>
        <taxon>Pleosporineae</taxon>
        <taxon>Phaeosphaeriaceae</taxon>
        <taxon>Ophiobolus</taxon>
    </lineage>
</organism>
<evidence type="ECO:0000313" key="2">
    <source>
        <dbReference type="Proteomes" id="UP000799424"/>
    </source>
</evidence>
<evidence type="ECO:0000313" key="1">
    <source>
        <dbReference type="EMBL" id="KAF2822534.1"/>
    </source>
</evidence>
<dbReference type="Proteomes" id="UP000799424">
    <property type="component" value="Unassembled WGS sequence"/>
</dbReference>
<protein>
    <submittedName>
        <fullName evidence="1">Uncharacterized protein</fullName>
    </submittedName>
</protein>
<reference evidence="1" key="1">
    <citation type="journal article" date="2020" name="Stud. Mycol.">
        <title>101 Dothideomycetes genomes: a test case for predicting lifestyles and emergence of pathogens.</title>
        <authorList>
            <person name="Haridas S."/>
            <person name="Albert R."/>
            <person name="Binder M."/>
            <person name="Bloem J."/>
            <person name="Labutti K."/>
            <person name="Salamov A."/>
            <person name="Andreopoulos B."/>
            <person name="Baker S."/>
            <person name="Barry K."/>
            <person name="Bills G."/>
            <person name="Bluhm B."/>
            <person name="Cannon C."/>
            <person name="Castanera R."/>
            <person name="Culley D."/>
            <person name="Daum C."/>
            <person name="Ezra D."/>
            <person name="Gonzalez J."/>
            <person name="Henrissat B."/>
            <person name="Kuo A."/>
            <person name="Liang C."/>
            <person name="Lipzen A."/>
            <person name="Lutzoni F."/>
            <person name="Magnuson J."/>
            <person name="Mondo S."/>
            <person name="Nolan M."/>
            <person name="Ohm R."/>
            <person name="Pangilinan J."/>
            <person name="Park H.-J."/>
            <person name="Ramirez L."/>
            <person name="Alfaro M."/>
            <person name="Sun H."/>
            <person name="Tritt A."/>
            <person name="Yoshinaga Y."/>
            <person name="Zwiers L.-H."/>
            <person name="Turgeon B."/>
            <person name="Goodwin S."/>
            <person name="Spatafora J."/>
            <person name="Crous P."/>
            <person name="Grigoriev I."/>
        </authorList>
    </citation>
    <scope>NUCLEOTIDE SEQUENCE</scope>
    <source>
        <strain evidence="1">CBS 113818</strain>
    </source>
</reference>
<dbReference type="EMBL" id="MU006234">
    <property type="protein sequence ID" value="KAF2822534.1"/>
    <property type="molecule type" value="Genomic_DNA"/>
</dbReference>
<dbReference type="AlphaFoldDB" id="A0A6A6ZQ30"/>
<sequence length="109" mass="12208">MPQECYCVCYRQLLNFATECAGCWLRKASSLHPATCSSLHPALPHMHKHTRVDLSLQHLHEIASAPPSPSYPHLIVLGPVDSRAIVMKTNALSVSVRHDWHREVQAFSS</sequence>
<keyword evidence="2" id="KW-1185">Reference proteome</keyword>
<gene>
    <name evidence="1" type="ORF">CC86DRAFT_79896</name>
</gene>
<accession>A0A6A6ZQ30</accession>
<name>A0A6A6ZQ30_9PLEO</name>